<gene>
    <name evidence="1" type="ORF">FOZ63_012830</name>
</gene>
<proteinExistence type="predicted"/>
<accession>A0A7J6TJ91</accession>
<name>A0A7J6TJ91_PEROL</name>
<dbReference type="AlphaFoldDB" id="A0A7J6TJ91"/>
<reference evidence="1 2" key="1">
    <citation type="submission" date="2020-04" db="EMBL/GenBank/DDBJ databases">
        <title>Perkinsus olseni comparative genomics.</title>
        <authorList>
            <person name="Bogema D.R."/>
        </authorList>
    </citation>
    <scope>NUCLEOTIDE SEQUENCE [LARGE SCALE GENOMIC DNA]</scope>
    <source>
        <strain evidence="1 2">ATCC PRA-207</strain>
    </source>
</reference>
<keyword evidence="2" id="KW-1185">Reference proteome</keyword>
<dbReference type="EMBL" id="JABANO010010361">
    <property type="protein sequence ID" value="KAF4745288.1"/>
    <property type="molecule type" value="Genomic_DNA"/>
</dbReference>
<evidence type="ECO:0000313" key="2">
    <source>
        <dbReference type="Proteomes" id="UP000553632"/>
    </source>
</evidence>
<dbReference type="Proteomes" id="UP000553632">
    <property type="component" value="Unassembled WGS sequence"/>
</dbReference>
<evidence type="ECO:0000313" key="1">
    <source>
        <dbReference type="EMBL" id="KAF4745288.1"/>
    </source>
</evidence>
<sequence>MISEKFNQRSPISPKVGIKQILLSLSSVWPPTDSFMLALGEHLCRSGSKIQLLLPFALVSALVVEGGIRHPRCLTGPYNKARYYLFPHEVVRGQGSHPEPSGGGKLVNPSISYKLQDGIRHAYYDFLGFDDDDDHTINEGTVTRVTAIRAAKWPRGTQEYLVTLGNGTNQTCFSAVSYVERSMASLGEISTKLVDMENDREERKIMTEFEAMCREGVLTELAMPDPSPPATDGKWFGNSEDLRISLEYRDGSSNLEVTEVNYGDLTRRRVVAEPGEEDDVDAASYRVLYVKIGDVFLAQIADLRRSRLNWMDLSLIRYTILEPVYDKANPLQRVKAAVEGFVRGGGRYSKAMKGYSRVKDAFVSTGRVYGRREIRAWRSV</sequence>
<comment type="caution">
    <text evidence="1">The sequence shown here is derived from an EMBL/GenBank/DDBJ whole genome shotgun (WGS) entry which is preliminary data.</text>
</comment>
<organism evidence="1 2">
    <name type="scientific">Perkinsus olseni</name>
    <name type="common">Perkinsus atlanticus</name>
    <dbReference type="NCBI Taxonomy" id="32597"/>
    <lineage>
        <taxon>Eukaryota</taxon>
        <taxon>Sar</taxon>
        <taxon>Alveolata</taxon>
        <taxon>Perkinsozoa</taxon>
        <taxon>Perkinsea</taxon>
        <taxon>Perkinsida</taxon>
        <taxon>Perkinsidae</taxon>
        <taxon>Perkinsus</taxon>
    </lineage>
</organism>
<protein>
    <submittedName>
        <fullName evidence="1">Uncharacterized protein</fullName>
    </submittedName>
</protein>